<evidence type="ECO:0000259" key="3">
    <source>
        <dbReference type="SMART" id="SM00829"/>
    </source>
</evidence>
<evidence type="ECO:0000313" key="5">
    <source>
        <dbReference type="EMBL" id="CAD8984530.1"/>
    </source>
</evidence>
<dbReference type="Pfam" id="PF08240">
    <property type="entry name" value="ADH_N"/>
    <property type="match status" value="1"/>
</dbReference>
<dbReference type="GO" id="GO:0035925">
    <property type="term" value="F:mRNA 3'-UTR AU-rich region binding"/>
    <property type="evidence" value="ECO:0007669"/>
    <property type="project" value="TreeGrafter"/>
</dbReference>
<evidence type="ECO:0000256" key="1">
    <source>
        <dbReference type="ARBA" id="ARBA00022857"/>
    </source>
</evidence>
<reference evidence="5" key="1">
    <citation type="submission" date="2021-01" db="EMBL/GenBank/DDBJ databases">
        <authorList>
            <person name="Corre E."/>
            <person name="Pelletier E."/>
            <person name="Niang G."/>
            <person name="Scheremetjew M."/>
            <person name="Finn R."/>
            <person name="Kale V."/>
            <person name="Holt S."/>
            <person name="Cochrane G."/>
            <person name="Meng A."/>
            <person name="Brown T."/>
            <person name="Cohen L."/>
        </authorList>
    </citation>
    <scope>NUCLEOTIDE SEQUENCE</scope>
    <source>
        <strain evidence="4">CCMP441</strain>
        <strain evidence="5">CCMP644</strain>
    </source>
</reference>
<dbReference type="InterPro" id="IPR013154">
    <property type="entry name" value="ADH-like_N"/>
</dbReference>
<dbReference type="Gene3D" id="3.90.180.10">
    <property type="entry name" value="Medium-chain alcohol dehydrogenases, catalytic domain"/>
    <property type="match status" value="1"/>
</dbReference>
<evidence type="ECO:0000313" key="4">
    <source>
        <dbReference type="EMBL" id="CAD8757021.1"/>
    </source>
</evidence>
<name>A0A6U5CC88_HEMAN</name>
<feature type="domain" description="Enoyl reductase (ER)" evidence="3">
    <location>
        <begin position="85"/>
        <end position="409"/>
    </location>
</feature>
<dbReference type="InterPro" id="IPR013149">
    <property type="entry name" value="ADH-like_C"/>
</dbReference>
<dbReference type="SUPFAM" id="SSF51735">
    <property type="entry name" value="NAD(P)-binding Rossmann-fold domains"/>
    <property type="match status" value="1"/>
</dbReference>
<dbReference type="SUPFAM" id="SSF50129">
    <property type="entry name" value="GroES-like"/>
    <property type="match status" value="1"/>
</dbReference>
<dbReference type="SMART" id="SM00829">
    <property type="entry name" value="PKS_ER"/>
    <property type="match status" value="1"/>
</dbReference>
<dbReference type="InterPro" id="IPR047618">
    <property type="entry name" value="QOR-like"/>
</dbReference>
<dbReference type="Gene3D" id="3.40.50.720">
    <property type="entry name" value="NAD(P)-binding Rossmann-like Domain"/>
    <property type="match status" value="1"/>
</dbReference>
<dbReference type="GO" id="GO:0005829">
    <property type="term" value="C:cytosol"/>
    <property type="evidence" value="ECO:0007669"/>
    <property type="project" value="TreeGrafter"/>
</dbReference>
<dbReference type="CDD" id="cd05286">
    <property type="entry name" value="QOR2"/>
    <property type="match status" value="1"/>
</dbReference>
<dbReference type="InterPro" id="IPR020843">
    <property type="entry name" value="ER"/>
</dbReference>
<proteinExistence type="predicted"/>
<dbReference type="Pfam" id="PF00107">
    <property type="entry name" value="ADH_zinc_N"/>
    <property type="match status" value="1"/>
</dbReference>
<keyword evidence="2" id="KW-0560">Oxidoreductase</keyword>
<dbReference type="GO" id="GO:0070402">
    <property type="term" value="F:NADPH binding"/>
    <property type="evidence" value="ECO:0007669"/>
    <property type="project" value="TreeGrafter"/>
</dbReference>
<dbReference type="InterPro" id="IPR011032">
    <property type="entry name" value="GroES-like_sf"/>
</dbReference>
<dbReference type="EMBL" id="HBFX01059070">
    <property type="protein sequence ID" value="CAD8984530.1"/>
    <property type="molecule type" value="Transcribed_RNA"/>
</dbReference>
<keyword evidence="1" id="KW-0521">NADP</keyword>
<organism evidence="5">
    <name type="scientific">Hemiselmis andersenii</name>
    <name type="common">Cryptophyte alga</name>
    <dbReference type="NCBI Taxonomy" id="464988"/>
    <lineage>
        <taxon>Eukaryota</taxon>
        <taxon>Cryptophyceae</taxon>
        <taxon>Cryptomonadales</taxon>
        <taxon>Hemiselmidaceae</taxon>
        <taxon>Hemiselmis</taxon>
    </lineage>
</organism>
<dbReference type="InterPro" id="IPR036291">
    <property type="entry name" value="NAD(P)-bd_dom_sf"/>
</dbReference>
<sequence>MATLRLKTTLLEVIHVWRSSLPEKAVARSGAPTKGWNTLINRTQRRLKGTEGGLWTRQARHSRCAVSGGFTVPNEMRAVRVHEVGDASKLRYEHGVPVPGPGPGELLVKNMFSGLNYHDTYTRSGLYPRPLPLTLGTEGGGTVVAVGEGVSDSRIGERVAYLAEGSYAEYSVTPTHRAVRVPRVVSLRHATCLMVQGLTAHYLTKSIFPLGPGDVCLVHAAGGGTGSLVVQMAKKLGATVIALSGSIAKAESAKRHGADHSLVYRDRDGGLVPWLVEEVRRLTPNGEGVHVAYDSVGKDTALHSLACLRPRGALILYGNASGPPPDIAPLALAEQGSCFMVRPKLHDYMEDEEETAWRGAELFGHPEGPHAGEPLHVLEPVLHATMPLERAADGHRMIEARKTMGKVLFEV</sequence>
<protein>
    <recommendedName>
        <fullName evidence="3">Enoyl reductase (ER) domain-containing protein</fullName>
    </recommendedName>
</protein>
<dbReference type="InterPro" id="IPR002364">
    <property type="entry name" value="Quin_OxRdtase/zeta-crystal_CS"/>
</dbReference>
<evidence type="ECO:0000256" key="2">
    <source>
        <dbReference type="ARBA" id="ARBA00023002"/>
    </source>
</evidence>
<dbReference type="PANTHER" id="PTHR48106">
    <property type="entry name" value="QUINONE OXIDOREDUCTASE PIG3-RELATED"/>
    <property type="match status" value="1"/>
</dbReference>
<dbReference type="GO" id="GO:0003960">
    <property type="term" value="F:quinone reductase (NADPH) activity"/>
    <property type="evidence" value="ECO:0007669"/>
    <property type="project" value="InterPro"/>
</dbReference>
<accession>A0A6U5CC88</accession>
<dbReference type="PANTHER" id="PTHR48106:SF13">
    <property type="entry name" value="QUINONE OXIDOREDUCTASE-RELATED"/>
    <property type="match status" value="1"/>
</dbReference>
<dbReference type="GO" id="GO:0008270">
    <property type="term" value="F:zinc ion binding"/>
    <property type="evidence" value="ECO:0007669"/>
    <property type="project" value="InterPro"/>
</dbReference>
<dbReference type="EMBL" id="HBFK01038859">
    <property type="protein sequence ID" value="CAD8757021.1"/>
    <property type="molecule type" value="Transcribed_RNA"/>
</dbReference>
<gene>
    <name evidence="5" type="ORF">HAND00432_LOCUS35543</name>
    <name evidence="4" type="ORF">HAND1043_LOCUS23533</name>
</gene>
<dbReference type="AlphaFoldDB" id="A0A6U5CC88"/>
<dbReference type="PROSITE" id="PS01162">
    <property type="entry name" value="QOR_ZETA_CRYSTAL"/>
    <property type="match status" value="1"/>
</dbReference>